<dbReference type="InterPro" id="IPR017972">
    <property type="entry name" value="Cyt_P450_CS"/>
</dbReference>
<keyword evidence="4 9" id="KW-0349">Heme</keyword>
<comment type="cofactor">
    <cofactor evidence="1 9">
        <name>heme</name>
        <dbReference type="ChEBI" id="CHEBI:30413"/>
    </cofactor>
</comment>
<dbReference type="PROSITE" id="PS00086">
    <property type="entry name" value="CYTOCHROME_P450"/>
    <property type="match status" value="1"/>
</dbReference>
<keyword evidence="6 10" id="KW-0560">Oxidoreductase</keyword>
<evidence type="ECO:0000256" key="4">
    <source>
        <dbReference type="ARBA" id="ARBA00022617"/>
    </source>
</evidence>
<evidence type="ECO:0000256" key="6">
    <source>
        <dbReference type="ARBA" id="ARBA00023002"/>
    </source>
</evidence>
<evidence type="ECO:0000256" key="3">
    <source>
        <dbReference type="ARBA" id="ARBA00010617"/>
    </source>
</evidence>
<evidence type="ECO:0000256" key="10">
    <source>
        <dbReference type="RuleBase" id="RU000461"/>
    </source>
</evidence>
<feature type="binding site" description="axial binding residue" evidence="9">
    <location>
        <position position="445"/>
    </location>
    <ligand>
        <name>heme</name>
        <dbReference type="ChEBI" id="CHEBI:30413"/>
    </ligand>
    <ligandPart>
        <name>Fe</name>
        <dbReference type="ChEBI" id="CHEBI:18248"/>
    </ligandPart>
</feature>
<feature type="chain" id="PRO_5025526949" evidence="11">
    <location>
        <begin position="19"/>
        <end position="518"/>
    </location>
</feature>
<dbReference type="Proteomes" id="UP000799118">
    <property type="component" value="Unassembled WGS sequence"/>
</dbReference>
<organism evidence="12 13">
    <name type="scientific">Gymnopus androsaceus JB14</name>
    <dbReference type="NCBI Taxonomy" id="1447944"/>
    <lineage>
        <taxon>Eukaryota</taxon>
        <taxon>Fungi</taxon>
        <taxon>Dikarya</taxon>
        <taxon>Basidiomycota</taxon>
        <taxon>Agaricomycotina</taxon>
        <taxon>Agaricomycetes</taxon>
        <taxon>Agaricomycetidae</taxon>
        <taxon>Agaricales</taxon>
        <taxon>Marasmiineae</taxon>
        <taxon>Omphalotaceae</taxon>
        <taxon>Gymnopus</taxon>
    </lineage>
</organism>
<dbReference type="Pfam" id="PF00067">
    <property type="entry name" value="p450"/>
    <property type="match status" value="1"/>
</dbReference>
<gene>
    <name evidence="12" type="ORF">BT96DRAFT_834101</name>
</gene>
<keyword evidence="11" id="KW-0732">Signal</keyword>
<dbReference type="Gene3D" id="1.10.630.10">
    <property type="entry name" value="Cytochrome P450"/>
    <property type="match status" value="1"/>
</dbReference>
<dbReference type="InterPro" id="IPR001128">
    <property type="entry name" value="Cyt_P450"/>
</dbReference>
<dbReference type="PRINTS" id="PR00385">
    <property type="entry name" value="P450"/>
</dbReference>
<comment type="similarity">
    <text evidence="3 10">Belongs to the cytochrome P450 family.</text>
</comment>
<dbReference type="InterPro" id="IPR002401">
    <property type="entry name" value="Cyt_P450_E_grp-I"/>
</dbReference>
<keyword evidence="5 9" id="KW-0479">Metal-binding</keyword>
<dbReference type="InterPro" id="IPR036396">
    <property type="entry name" value="Cyt_P450_sf"/>
</dbReference>
<evidence type="ECO:0000256" key="7">
    <source>
        <dbReference type="ARBA" id="ARBA00023004"/>
    </source>
</evidence>
<dbReference type="OrthoDB" id="2789670at2759"/>
<name>A0A6A4GXB7_9AGAR</name>
<dbReference type="EMBL" id="ML769674">
    <property type="protein sequence ID" value="KAE9390000.1"/>
    <property type="molecule type" value="Genomic_DNA"/>
</dbReference>
<dbReference type="GO" id="GO:0004497">
    <property type="term" value="F:monooxygenase activity"/>
    <property type="evidence" value="ECO:0007669"/>
    <property type="project" value="UniProtKB-KW"/>
</dbReference>
<evidence type="ECO:0000313" key="13">
    <source>
        <dbReference type="Proteomes" id="UP000799118"/>
    </source>
</evidence>
<dbReference type="GO" id="GO:0005506">
    <property type="term" value="F:iron ion binding"/>
    <property type="evidence" value="ECO:0007669"/>
    <property type="project" value="InterPro"/>
</dbReference>
<keyword evidence="13" id="KW-1185">Reference proteome</keyword>
<keyword evidence="7 9" id="KW-0408">Iron</keyword>
<protein>
    <submittedName>
        <fullName evidence="12">Cytochrome P450</fullName>
    </submittedName>
</protein>
<evidence type="ECO:0000256" key="11">
    <source>
        <dbReference type="SAM" id="SignalP"/>
    </source>
</evidence>
<accession>A0A6A4GXB7</accession>
<evidence type="ECO:0000256" key="2">
    <source>
        <dbReference type="ARBA" id="ARBA00005179"/>
    </source>
</evidence>
<comment type="pathway">
    <text evidence="2">Secondary metabolite biosynthesis.</text>
</comment>
<reference evidence="12" key="1">
    <citation type="journal article" date="2019" name="Environ. Microbiol.">
        <title>Fungal ecological strategies reflected in gene transcription - a case study of two litter decomposers.</title>
        <authorList>
            <person name="Barbi F."/>
            <person name="Kohler A."/>
            <person name="Barry K."/>
            <person name="Baskaran P."/>
            <person name="Daum C."/>
            <person name="Fauchery L."/>
            <person name="Ihrmark K."/>
            <person name="Kuo A."/>
            <person name="LaButti K."/>
            <person name="Lipzen A."/>
            <person name="Morin E."/>
            <person name="Grigoriev I.V."/>
            <person name="Henrissat B."/>
            <person name="Lindahl B."/>
            <person name="Martin F."/>
        </authorList>
    </citation>
    <scope>NUCLEOTIDE SEQUENCE</scope>
    <source>
        <strain evidence="12">JB14</strain>
    </source>
</reference>
<evidence type="ECO:0000256" key="5">
    <source>
        <dbReference type="ARBA" id="ARBA00022723"/>
    </source>
</evidence>
<dbReference type="AlphaFoldDB" id="A0A6A4GXB7"/>
<feature type="signal peptide" evidence="11">
    <location>
        <begin position="1"/>
        <end position="18"/>
    </location>
</feature>
<dbReference type="PANTHER" id="PTHR46300">
    <property type="entry name" value="P450, PUTATIVE (EUROFUNG)-RELATED-RELATED"/>
    <property type="match status" value="1"/>
</dbReference>
<proteinExistence type="inferred from homology"/>
<dbReference type="PANTHER" id="PTHR46300:SF7">
    <property type="entry name" value="P450, PUTATIVE (EUROFUNG)-RELATED"/>
    <property type="match status" value="1"/>
</dbReference>
<dbReference type="CDD" id="cd11065">
    <property type="entry name" value="CYP64-like"/>
    <property type="match status" value="1"/>
</dbReference>
<keyword evidence="8 10" id="KW-0503">Monooxygenase</keyword>
<evidence type="ECO:0000313" key="12">
    <source>
        <dbReference type="EMBL" id="KAE9390000.1"/>
    </source>
</evidence>
<dbReference type="InterPro" id="IPR050364">
    <property type="entry name" value="Cytochrome_P450_fung"/>
</dbReference>
<sequence length="518" mass="57905">MSKIIYAVALFLVPLTYAVHARRRKANDQWPLPPGPRKLPIVENLFDMPRGGYMWLEYAEMCRRYESDIIHLGALGNSIIVLNSAKAVNDLLEKRSSLYSSRPSTVMLGELMGWGATFIFRPNDDTWKAQRKIVTQAVPPTDPKRFHSKQLSATHDLLRVLPESDDVMKSLQIWAAKFIMDITYGIQGDEAKLYLPTAIEALESMSIAGTPGAFYVDQIPILKYVPEWFPGASFKRKAREWNKLRIKMTEGPYLVTKARWYAAGTATPSLTSLSLEEIDHTQDVAQQEEVIKAASVTAYGGGSDTTVAALGAFILAMLMNPEVQTKAHRELEKVLGPGDLPSFSDEPTLPYITAIVKEVLRHNPVTPFGAYRFRIFSFQHDIYAGYFLPKGSIIMPNIWSILHNEEDYPEPELFNPSRFLDADGKLNPNVRDPATAAFGFGRRACPGKHVALASLWIAVASILTCYTIEPELDENGKPIKPKGEWYSGPTLFNHPLPFKCRFVPRSKDVEASLGVSLA</sequence>
<evidence type="ECO:0000256" key="9">
    <source>
        <dbReference type="PIRSR" id="PIRSR602401-1"/>
    </source>
</evidence>
<evidence type="ECO:0000256" key="8">
    <source>
        <dbReference type="ARBA" id="ARBA00023033"/>
    </source>
</evidence>
<dbReference type="SUPFAM" id="SSF48264">
    <property type="entry name" value="Cytochrome P450"/>
    <property type="match status" value="1"/>
</dbReference>
<evidence type="ECO:0000256" key="1">
    <source>
        <dbReference type="ARBA" id="ARBA00001971"/>
    </source>
</evidence>
<dbReference type="GO" id="GO:0016705">
    <property type="term" value="F:oxidoreductase activity, acting on paired donors, with incorporation or reduction of molecular oxygen"/>
    <property type="evidence" value="ECO:0007669"/>
    <property type="project" value="InterPro"/>
</dbReference>
<dbReference type="GO" id="GO:0020037">
    <property type="term" value="F:heme binding"/>
    <property type="evidence" value="ECO:0007669"/>
    <property type="project" value="InterPro"/>
</dbReference>
<dbReference type="PRINTS" id="PR00463">
    <property type="entry name" value="EP450I"/>
</dbReference>